<dbReference type="RefSeq" id="WP_017512223.1">
    <property type="nucleotide sequence ID" value="NZ_CP037901.1"/>
</dbReference>
<protein>
    <submittedName>
        <fullName evidence="1">Uncharacterized protein</fullName>
    </submittedName>
</protein>
<dbReference type="Proteomes" id="UP000253772">
    <property type="component" value="Chromosome c2"/>
</dbReference>
<reference evidence="1 2" key="1">
    <citation type="submission" date="2019-03" db="EMBL/GenBank/DDBJ databases">
        <title>Comparative insights into the high quality Complete genome sequence of highly metal resistant Cupriavidus metallidurans strain BS1 isolated from a gold-copper mine.</title>
        <authorList>
            <person name="Mazhar H.S."/>
            <person name="Rensing C."/>
        </authorList>
    </citation>
    <scope>NUCLEOTIDE SEQUENCE [LARGE SCALE GENOMIC DNA]</scope>
    <source>
        <strain evidence="1 2">BS1</strain>
    </source>
</reference>
<dbReference type="EMBL" id="CP037901">
    <property type="protein sequence ID" value="QBP14046.1"/>
    <property type="molecule type" value="Genomic_DNA"/>
</dbReference>
<dbReference type="AlphaFoldDB" id="A0A482J1M9"/>
<gene>
    <name evidence="1" type="ORF">DDF84_031460</name>
</gene>
<organism evidence="1 2">
    <name type="scientific">Cupriavidus metallidurans</name>
    <dbReference type="NCBI Taxonomy" id="119219"/>
    <lineage>
        <taxon>Bacteria</taxon>
        <taxon>Pseudomonadati</taxon>
        <taxon>Pseudomonadota</taxon>
        <taxon>Betaproteobacteria</taxon>
        <taxon>Burkholderiales</taxon>
        <taxon>Burkholderiaceae</taxon>
        <taxon>Cupriavidus</taxon>
    </lineage>
</organism>
<dbReference type="Pfam" id="PF24702">
    <property type="entry name" value="DUF7665"/>
    <property type="match status" value="1"/>
</dbReference>
<accession>A0A482J1M9</accession>
<sequence>MSAPSEFQTPDARAFSADVGGALFRLGEADGKWQLRKIAWPYALIDVVAVSGSFTFRFELSQFPVQPPTAQLWDPEADAPLPQQHWPQSRGGRIRDVFRPDWQQGTALYLACDRVTIQTHPGWSTQMPARLWRNDGSIVQYLEELHVLLNSPDFSPPLVAATPACM</sequence>
<proteinExistence type="predicted"/>
<evidence type="ECO:0000313" key="2">
    <source>
        <dbReference type="Proteomes" id="UP000253772"/>
    </source>
</evidence>
<evidence type="ECO:0000313" key="1">
    <source>
        <dbReference type="EMBL" id="QBP14046.1"/>
    </source>
</evidence>
<dbReference type="InterPro" id="IPR056082">
    <property type="entry name" value="BilB-like"/>
</dbReference>
<dbReference type="OrthoDB" id="9099622at2"/>
<name>A0A482J1M9_9BURK</name>